<evidence type="ECO:0000313" key="3">
    <source>
        <dbReference type="Proteomes" id="UP000263268"/>
    </source>
</evidence>
<gene>
    <name evidence="2" type="ORF">DHV22_15545</name>
</gene>
<dbReference type="AlphaFoldDB" id="A0A3D6BUG0"/>
<feature type="domain" description="Glycosyl transferase family 28 C-terminal" evidence="1">
    <location>
        <begin position="54"/>
        <end position="160"/>
    </location>
</feature>
<reference evidence="2 3" key="1">
    <citation type="journal article" date="2018" name="Nat. Biotechnol.">
        <title>A standardized bacterial taxonomy based on genome phylogeny substantially revises the tree of life.</title>
        <authorList>
            <person name="Parks D.H."/>
            <person name="Chuvochina M."/>
            <person name="Waite D.W."/>
            <person name="Rinke C."/>
            <person name="Skarshewski A."/>
            <person name="Chaumeil P.A."/>
            <person name="Hugenholtz P."/>
        </authorList>
    </citation>
    <scope>NUCLEOTIDE SEQUENCE [LARGE SCALE GENOMIC DNA]</scope>
    <source>
        <strain evidence="2">UBA10227</strain>
    </source>
</reference>
<accession>A0A3D6BUG0</accession>
<dbReference type="GO" id="GO:0016758">
    <property type="term" value="F:hexosyltransferase activity"/>
    <property type="evidence" value="ECO:0007669"/>
    <property type="project" value="InterPro"/>
</dbReference>
<dbReference type="Gene3D" id="3.40.50.2000">
    <property type="entry name" value="Glycogen Phosphorylase B"/>
    <property type="match status" value="1"/>
</dbReference>
<dbReference type="InterPro" id="IPR007235">
    <property type="entry name" value="Glyco_trans_28_C"/>
</dbReference>
<dbReference type="Proteomes" id="UP000263268">
    <property type="component" value="Unassembled WGS sequence"/>
</dbReference>
<dbReference type="EMBL" id="DPRK01000249">
    <property type="protein sequence ID" value="HCY82901.1"/>
    <property type="molecule type" value="Genomic_DNA"/>
</dbReference>
<name>A0A3D6BUG0_9FLAO</name>
<protein>
    <recommendedName>
        <fullName evidence="1">Glycosyl transferase family 28 C-terminal domain-containing protein</fullName>
    </recommendedName>
</protein>
<dbReference type="SUPFAM" id="SSF53756">
    <property type="entry name" value="UDP-Glycosyltransferase/glycogen phosphorylase"/>
    <property type="match status" value="1"/>
</dbReference>
<organism evidence="2 3">
    <name type="scientific">Xanthomarina gelatinilytica</name>
    <dbReference type="NCBI Taxonomy" id="1137281"/>
    <lineage>
        <taxon>Bacteria</taxon>
        <taxon>Pseudomonadati</taxon>
        <taxon>Bacteroidota</taxon>
        <taxon>Flavobacteriia</taxon>
        <taxon>Flavobacteriales</taxon>
        <taxon>Flavobacteriaceae</taxon>
        <taxon>Xanthomarina</taxon>
    </lineage>
</organism>
<evidence type="ECO:0000313" key="2">
    <source>
        <dbReference type="EMBL" id="HCY82901.1"/>
    </source>
</evidence>
<dbReference type="Pfam" id="PF04101">
    <property type="entry name" value="Glyco_tran_28_C"/>
    <property type="match status" value="1"/>
</dbReference>
<proteinExistence type="predicted"/>
<evidence type="ECO:0000259" key="1">
    <source>
        <dbReference type="Pfam" id="PF04101"/>
    </source>
</evidence>
<comment type="caution">
    <text evidence="2">The sequence shown here is derived from an EMBL/GenBank/DDBJ whole genome shotgun (WGS) entry which is preliminary data.</text>
</comment>
<sequence length="170" mass="19699">MPLHEKKNNIIYVSTGLNKEEGLLLFKYLLQVAKDFKDYTFIMTVANRYINTKTKQKNNVIMADYIPNLRNKLIDCAAYITYGGYNATVEILKSRIPSIIIPRQDGQKMEQFIRAYTFEPYNFYKVVNNQELSSIGKTLKKVLCDKPKKFNFKLNGASESANVIKKIHNE</sequence>